<dbReference type="InterPro" id="IPR025240">
    <property type="entry name" value="DUF4189"/>
</dbReference>
<name>A0ABX1LLU3_9CYAN</name>
<dbReference type="Proteomes" id="UP000738376">
    <property type="component" value="Unassembled WGS sequence"/>
</dbReference>
<proteinExistence type="predicted"/>
<dbReference type="Pfam" id="PF13827">
    <property type="entry name" value="DUF4189"/>
    <property type="match status" value="1"/>
</dbReference>
<gene>
    <name evidence="3" type="ORF">HC246_03445</name>
</gene>
<sequence length="121" mass="12535">MKKYLGFIAATFLLVEGFGVGAAMAGDKYGAVATGANGAYGYSYNYDTREDAENAALYECGGTCSVQVWFANACGAVAKGDGATGWAWNVSKTAAQNNAVASCYDYGGSNCQVVAWACTDR</sequence>
<comment type="caution">
    <text evidence="3">The sequence shown here is derived from an EMBL/GenBank/DDBJ whole genome shotgun (WGS) entry which is preliminary data.</text>
</comment>
<reference evidence="3 4" key="1">
    <citation type="submission" date="2020-03" db="EMBL/GenBank/DDBJ databases">
        <title>Draft Genome Sequence of 2-Methylisoborneol Producing Pseudanabaena yagii Strain GIHE-NHR1 Isolated from North Han River in South Korea.</title>
        <authorList>
            <person name="Jeong J."/>
        </authorList>
    </citation>
    <scope>NUCLEOTIDE SEQUENCE [LARGE SCALE GENOMIC DNA]</scope>
    <source>
        <strain evidence="3 4">GIHE-NHR1</strain>
    </source>
</reference>
<evidence type="ECO:0000259" key="2">
    <source>
        <dbReference type="Pfam" id="PF13827"/>
    </source>
</evidence>
<keyword evidence="4" id="KW-1185">Reference proteome</keyword>
<evidence type="ECO:0000313" key="4">
    <source>
        <dbReference type="Proteomes" id="UP000738376"/>
    </source>
</evidence>
<feature type="chain" id="PRO_5045185487" evidence="1">
    <location>
        <begin position="26"/>
        <end position="121"/>
    </location>
</feature>
<feature type="domain" description="DUF4189" evidence="2">
    <location>
        <begin position="29"/>
        <end position="118"/>
    </location>
</feature>
<accession>A0ABX1LLU3</accession>
<keyword evidence="1" id="KW-0732">Signal</keyword>
<protein>
    <submittedName>
        <fullName evidence="3">DUF4189 domain-containing protein</fullName>
    </submittedName>
</protein>
<evidence type="ECO:0000313" key="3">
    <source>
        <dbReference type="EMBL" id="NMF57092.1"/>
    </source>
</evidence>
<organism evidence="3 4">
    <name type="scientific">Pseudanabaena yagii GIHE-NHR1</name>
    <dbReference type="NCBI Taxonomy" id="2722753"/>
    <lineage>
        <taxon>Bacteria</taxon>
        <taxon>Bacillati</taxon>
        <taxon>Cyanobacteriota</taxon>
        <taxon>Cyanophyceae</taxon>
        <taxon>Pseudanabaenales</taxon>
        <taxon>Pseudanabaenaceae</taxon>
        <taxon>Pseudanabaena</taxon>
        <taxon>Pseudanabaena yagii</taxon>
    </lineage>
</organism>
<dbReference type="EMBL" id="JAAVJL010000001">
    <property type="protein sequence ID" value="NMF57092.1"/>
    <property type="molecule type" value="Genomic_DNA"/>
</dbReference>
<evidence type="ECO:0000256" key="1">
    <source>
        <dbReference type="SAM" id="SignalP"/>
    </source>
</evidence>
<feature type="signal peptide" evidence="1">
    <location>
        <begin position="1"/>
        <end position="25"/>
    </location>
</feature>
<dbReference type="RefSeq" id="WP_169362166.1">
    <property type="nucleotide sequence ID" value="NZ_JAAVJL010000001.1"/>
</dbReference>